<comment type="caution">
    <text evidence="4">The sequence shown here is derived from an EMBL/GenBank/DDBJ whole genome shotgun (WGS) entry which is preliminary data.</text>
</comment>
<organism evidence="4 5">
    <name type="scientific">Streptococcus suis</name>
    <dbReference type="NCBI Taxonomy" id="1307"/>
    <lineage>
        <taxon>Bacteria</taxon>
        <taxon>Bacillati</taxon>
        <taxon>Bacillota</taxon>
        <taxon>Bacilli</taxon>
        <taxon>Lactobacillales</taxon>
        <taxon>Streptococcaceae</taxon>
        <taxon>Streptococcus</taxon>
    </lineage>
</organism>
<dbReference type="Proteomes" id="UP001272448">
    <property type="component" value="Unassembled WGS sequence"/>
</dbReference>
<reference evidence="3" key="2">
    <citation type="submission" date="2023-07" db="EMBL/GenBank/DDBJ databases">
        <title>Characterization of virulence traits, antimicrobial resistance genes carried by mobile genetic elements and competence in Streptococcus suis strains isolated in France.</title>
        <authorList>
            <person name="Dechene-Tempier M."/>
            <person name="Marois-Crehan C."/>
            <person name="De Boisseson C."/>
            <person name="Lucas P."/>
            <person name="Bougeard S."/>
            <person name="Libante V."/>
            <person name="Payot S."/>
        </authorList>
    </citation>
    <scope>NUCLEOTIDE SEQUENCE</scope>
    <source>
        <strain evidence="3">1532</strain>
    </source>
</reference>
<reference evidence="4 5" key="1">
    <citation type="submission" date="2020-06" db="EMBL/GenBank/DDBJ databases">
        <title>Pan-genome analysis of Streptococcus suis serotype 2 revealed genomic diversity among strains of different virulence.</title>
        <authorList>
            <person name="Guo G."/>
            <person name="Zhang W."/>
        </authorList>
    </citation>
    <scope>NUCLEOTIDE SEQUENCE [LARGE SCALE GENOMIC DNA]</scope>
    <source>
        <strain evidence="4 5">ZJ92091101</strain>
    </source>
</reference>
<sequence>MATLRSGDMFPEQTVKDIFSKVKGHSTLAKLSTQEPIPFTGTDTFVFNLEGNAEIVGEGEPSNAGNATMKPKVIKPVLITYQARVSEEFVKCSEEKQLNYLKSFIDGLAKKVAQAIDIASFHGLEPKSMTAASFKETNSFDGLITGNVVEYDANTIDECIDAAVATVTANEGEVNGIALSPAAGAALGKIKVNGVVQYPEYRFGQNPEAFYGMKSDVNKTLATVASGAKKDFAIVGDFENALKWGYAENIPLEIIEFGDPDGAGRDLKRYREVCLRTEVYAGWGILDPESFARVEG</sequence>
<protein>
    <submittedName>
        <fullName evidence="4">Phage major capsid protein</fullName>
    </submittedName>
</protein>
<accession>A0A0Z8EL48</accession>
<dbReference type="RefSeq" id="WP_024390456.1">
    <property type="nucleotide sequence ID" value="NZ_BCCO01000040.1"/>
</dbReference>
<dbReference type="EMBL" id="JABXEU010000041">
    <property type="protein sequence ID" value="NVH37652.1"/>
    <property type="molecule type" value="Genomic_DNA"/>
</dbReference>
<dbReference type="Proteomes" id="UP000548355">
    <property type="component" value="Unassembled WGS sequence"/>
</dbReference>
<evidence type="ECO:0000313" key="4">
    <source>
        <dbReference type="EMBL" id="NVH37652.1"/>
    </source>
</evidence>
<name>A0A0Z8EL48_STRSU</name>
<dbReference type="SUPFAM" id="SSF56563">
    <property type="entry name" value="Major capsid protein gp5"/>
    <property type="match status" value="1"/>
</dbReference>
<evidence type="ECO:0000313" key="5">
    <source>
        <dbReference type="Proteomes" id="UP000548355"/>
    </source>
</evidence>
<proteinExistence type="predicted"/>
<comment type="subcellular location">
    <subcellularLocation>
        <location evidence="1">Virion</location>
    </subcellularLocation>
</comment>
<dbReference type="NCBIfam" id="TIGR01554">
    <property type="entry name" value="major_cap_HK97"/>
    <property type="match status" value="1"/>
</dbReference>
<dbReference type="AlphaFoldDB" id="A0A0Z8EL48"/>
<gene>
    <name evidence="4" type="ORF">HU146_10435</name>
    <name evidence="3" type="ORF">Q7V77_00615</name>
</gene>
<dbReference type="InterPro" id="IPR054612">
    <property type="entry name" value="Phage_capsid-like_C"/>
</dbReference>
<dbReference type="Pfam" id="PF05065">
    <property type="entry name" value="Phage_capsid"/>
    <property type="match status" value="1"/>
</dbReference>
<feature type="domain" description="Phage capsid-like C-terminal" evidence="2">
    <location>
        <begin position="8"/>
        <end position="294"/>
    </location>
</feature>
<dbReference type="EMBL" id="JAUTFT010000001">
    <property type="protein sequence ID" value="MDW8634232.1"/>
    <property type="molecule type" value="Genomic_DNA"/>
</dbReference>
<dbReference type="InterPro" id="IPR024455">
    <property type="entry name" value="Phage_capsid"/>
</dbReference>
<evidence type="ECO:0000313" key="3">
    <source>
        <dbReference type="EMBL" id="MDW8634232.1"/>
    </source>
</evidence>
<evidence type="ECO:0000256" key="1">
    <source>
        <dbReference type="ARBA" id="ARBA00004328"/>
    </source>
</evidence>
<evidence type="ECO:0000259" key="2">
    <source>
        <dbReference type="Pfam" id="PF05065"/>
    </source>
</evidence>